<dbReference type="Proteomes" id="UP001365542">
    <property type="component" value="Unassembled WGS sequence"/>
</dbReference>
<dbReference type="InterPro" id="IPR027417">
    <property type="entry name" value="P-loop_NTPase"/>
</dbReference>
<dbReference type="PANTHER" id="PTHR23359">
    <property type="entry name" value="NUCLEOTIDE KINASE"/>
    <property type="match status" value="1"/>
</dbReference>
<dbReference type="CDD" id="cd01428">
    <property type="entry name" value="ADK"/>
    <property type="match status" value="1"/>
</dbReference>
<name>A0AAV9XNI4_9PEZI</name>
<keyword evidence="6" id="KW-1185">Reference proteome</keyword>
<keyword evidence="2" id="KW-0547">Nucleotide-binding</keyword>
<dbReference type="InterPro" id="IPR000850">
    <property type="entry name" value="Adenylat/UMP-CMP_kin"/>
</dbReference>
<protein>
    <recommendedName>
        <fullName evidence="7">Adenylate kinase</fullName>
    </recommendedName>
</protein>
<feature type="region of interest" description="Disordered" evidence="4">
    <location>
        <begin position="1"/>
        <end position="36"/>
    </location>
</feature>
<evidence type="ECO:0000256" key="1">
    <source>
        <dbReference type="ARBA" id="ARBA00022679"/>
    </source>
</evidence>
<feature type="compositionally biased region" description="Low complexity" evidence="4">
    <location>
        <begin position="564"/>
        <end position="576"/>
    </location>
</feature>
<dbReference type="EMBL" id="JAVHJO010000001">
    <property type="protein sequence ID" value="KAK6543685.1"/>
    <property type="molecule type" value="Genomic_DNA"/>
</dbReference>
<dbReference type="Gene3D" id="3.40.50.300">
    <property type="entry name" value="P-loop containing nucleotide triphosphate hydrolases"/>
    <property type="match status" value="1"/>
</dbReference>
<sequence length="620" mass="69459">MSQLGLQSSKPSIPGPKEAVKDKPVFPEDGIPRTILDEEERPVSLVNRVLEDNNAMTVDQAFHILNSSGLTRDEILKLNSSGLEDSMEQSYDVDGVPDEFQGPEDKDMQEIISILSQPNWGPQYESFKLAQRSCSPVGHLSHLEPMTRPIAYNDLDSNFNRYAHHMRPKITIPPYKPMEQNPTTLQVETDPAKPGFKNRDPAIIIVYLVGPPCSGKTTVAKAICDKFNFKYIGVAEVLQRERKNSDSPYKQVLENMLAKGLLGPYKMVPSILISEIIKEMERGFKQVFLIDGFPRGIDRAVYFEEMMQPCDFVFYLKCSDKIAFERMMAAGLENGEDVDSEEFRKKAEKQLEVYEKEAALVIDYYTRQGKVTIVDAELSMEDVQKQVDLKVKDTLIDGFVGRRKEIIDENNRKTWERIRESIERQWIRNEVFGSQDMMKVVPDGFDTDSDVDMEEGGVSLEGTSYGDAPIHHPQLNSLRNGSGGPQGGPVTAARVPTSASTSETDSSMTDNSMLVKNAGKTPGRAGSHPRFFTDAIAAAVAREEEHSYRPRTLKKPVSMKTLGSRSSSDSSASQKSDGGVAMDPHDSETLERQAKKIEKKRSISEKFKNMQDGHCHKSQQ</sequence>
<evidence type="ECO:0008006" key="7">
    <source>
        <dbReference type="Google" id="ProtNLM"/>
    </source>
</evidence>
<dbReference type="GO" id="GO:0006139">
    <property type="term" value="P:nucleobase-containing compound metabolic process"/>
    <property type="evidence" value="ECO:0007669"/>
    <property type="project" value="InterPro"/>
</dbReference>
<feature type="region of interest" description="Disordered" evidence="4">
    <location>
        <begin position="542"/>
        <end position="620"/>
    </location>
</feature>
<dbReference type="SUPFAM" id="SSF52540">
    <property type="entry name" value="P-loop containing nucleoside triphosphate hydrolases"/>
    <property type="match status" value="1"/>
</dbReference>
<feature type="compositionally biased region" description="Polar residues" evidence="4">
    <location>
        <begin position="497"/>
        <end position="514"/>
    </location>
</feature>
<dbReference type="HAMAP" id="MF_00235">
    <property type="entry name" value="Adenylate_kinase_Adk"/>
    <property type="match status" value="1"/>
</dbReference>
<gene>
    <name evidence="5" type="ORF">TWF694_000422</name>
</gene>
<feature type="compositionally biased region" description="Basic and acidic residues" evidence="4">
    <location>
        <begin position="583"/>
        <end position="620"/>
    </location>
</feature>
<reference evidence="5 6" key="1">
    <citation type="submission" date="2019-10" db="EMBL/GenBank/DDBJ databases">
        <authorList>
            <person name="Palmer J.M."/>
        </authorList>
    </citation>
    <scope>NUCLEOTIDE SEQUENCE [LARGE SCALE GENOMIC DNA]</scope>
    <source>
        <strain evidence="5 6">TWF694</strain>
    </source>
</reference>
<evidence type="ECO:0000256" key="3">
    <source>
        <dbReference type="ARBA" id="ARBA00022777"/>
    </source>
</evidence>
<accession>A0AAV9XNI4</accession>
<dbReference type="AlphaFoldDB" id="A0AAV9XNI4"/>
<feature type="compositionally biased region" description="Polar residues" evidence="4">
    <location>
        <begin position="1"/>
        <end position="11"/>
    </location>
</feature>
<dbReference type="GO" id="GO:0019205">
    <property type="term" value="F:nucleobase-containing compound kinase activity"/>
    <property type="evidence" value="ECO:0007669"/>
    <property type="project" value="InterPro"/>
</dbReference>
<feature type="region of interest" description="Disordered" evidence="4">
    <location>
        <begin position="446"/>
        <end position="529"/>
    </location>
</feature>
<dbReference type="GO" id="GO:0005524">
    <property type="term" value="F:ATP binding"/>
    <property type="evidence" value="ECO:0007669"/>
    <property type="project" value="InterPro"/>
</dbReference>
<feature type="compositionally biased region" description="Acidic residues" evidence="4">
    <location>
        <begin position="446"/>
        <end position="455"/>
    </location>
</feature>
<comment type="caution">
    <text evidence="5">The sequence shown here is derived from an EMBL/GenBank/DDBJ whole genome shotgun (WGS) entry which is preliminary data.</text>
</comment>
<proteinExistence type="inferred from homology"/>
<keyword evidence="3" id="KW-0418">Kinase</keyword>
<organism evidence="5 6">
    <name type="scientific">Orbilia ellipsospora</name>
    <dbReference type="NCBI Taxonomy" id="2528407"/>
    <lineage>
        <taxon>Eukaryota</taxon>
        <taxon>Fungi</taxon>
        <taxon>Dikarya</taxon>
        <taxon>Ascomycota</taxon>
        <taxon>Pezizomycotina</taxon>
        <taxon>Orbiliomycetes</taxon>
        <taxon>Orbiliales</taxon>
        <taxon>Orbiliaceae</taxon>
        <taxon>Orbilia</taxon>
    </lineage>
</organism>
<evidence type="ECO:0000256" key="4">
    <source>
        <dbReference type="SAM" id="MobiDB-lite"/>
    </source>
</evidence>
<dbReference type="Pfam" id="PF00406">
    <property type="entry name" value="ADK"/>
    <property type="match status" value="1"/>
</dbReference>
<evidence type="ECO:0000313" key="5">
    <source>
        <dbReference type="EMBL" id="KAK6543685.1"/>
    </source>
</evidence>
<dbReference type="PRINTS" id="PR00094">
    <property type="entry name" value="ADENYLTKNASE"/>
</dbReference>
<evidence type="ECO:0000256" key="2">
    <source>
        <dbReference type="ARBA" id="ARBA00022741"/>
    </source>
</evidence>
<keyword evidence="1" id="KW-0808">Transferase</keyword>
<evidence type="ECO:0000313" key="6">
    <source>
        <dbReference type="Proteomes" id="UP001365542"/>
    </source>
</evidence>